<sequence length="1046" mass="115411">MPAAVSSDPEAFIEDRNMPRIRQVPRRENDPDTQHRTLLPPAHTLRKSISVDSFNAGLNGTRPNHAISGGQPDSPQSPTRFQSNFQNGDQERVWGSRSRGASVSTVQDGYESPSLLDSDVERFDPINVPPDRYRHLSLKSQDAQRPILRGGELLLPARSPQGLSATSSMSSIMTGSANSSPRDAHPALRSVTSLQASSLRSNQTARKDLGRARSGSLGVHATPSHPIKRMTINTQVDTGNALPLVTLAVIGTSTTGKSSVIRKGLANYHLSDSITAHVPDHPSIRSVGQGGYHQDALPEGSLLVIEVDVPPDLSDLPQLPPDLPPIDGIVVCYDASNPTTFQPVETLLRGYRAVKLPVIVLACKADLERRIEPDRALETLQEYDVGLVEVTTAQDGKGKMRQSFDWLIKSQSQSTNDNRNPASPEYLRNPSQPWDSARTSTPTATLSTASGINTVPFDSSISSSSAMASPSIPPSLSTMSPASPTRARSTGDLLAERDKPRPRTQTETSTPAPFTQRSRNDSRATQETTPSPTLAVVTGMIPPKPMERKKGTVRKPATQPYATLDELLDKLLFLAVSGDDPGFVSHFLLTYRRFATPRSVLLAMQKRMRQLDNPCGDPMFACFAQMRICNLLETWIRDYPDDFAVKGTAGALNALIRSIISKTHLLHYGSEFLPFFEMLPSRYDQDAAWALKVDISADESDDSYSFLEGEEDETEAPPPLPPSETGAAISPPQDPSQSPAILRERKSSLPLSKSVPSPNPHHSTELSPKQHLKDLLKLANDVLNVDSEEFAQEITRQWSKQFLSIKPRDWLHYVFLIAGKSSKNKPDTPTINPIAASNDAAEHLGLWTISLILAHDRMRPRARQIEKFVDIAHRLRVLNNYAALRAIVAGINAATFGAGGEETMDLFKAKCPEQGKNFKSFDVLLQQGRAHRAYRACIPALEVHLMDLVRANEGNLDFNEADPTKIHWGKFNMMGRFIDTTTQCQVQCRNSTDYDFMERPALAELLVRRPVMSEEGHQVTSMRNATKPPNTTEPKDVKYMRRVFFW</sequence>
<dbReference type="InterPro" id="IPR036964">
    <property type="entry name" value="RASGEF_cat_dom_sf"/>
</dbReference>
<feature type="compositionally biased region" description="Basic and acidic residues" evidence="3">
    <location>
        <begin position="25"/>
        <end position="35"/>
    </location>
</feature>
<feature type="compositionally biased region" description="Polar residues" evidence="3">
    <location>
        <begin position="503"/>
        <end position="517"/>
    </location>
</feature>
<feature type="domain" description="Ras-GEF" evidence="4">
    <location>
        <begin position="786"/>
        <end position="1029"/>
    </location>
</feature>
<accession>A0A4Y7TM31</accession>
<evidence type="ECO:0000256" key="3">
    <source>
        <dbReference type="SAM" id="MobiDB-lite"/>
    </source>
</evidence>
<feature type="region of interest" description="Disordered" evidence="3">
    <location>
        <begin position="702"/>
        <end position="770"/>
    </location>
</feature>
<protein>
    <submittedName>
        <fullName evidence="6">Ras GEF</fullName>
    </submittedName>
</protein>
<dbReference type="GO" id="GO:0007265">
    <property type="term" value="P:Ras protein signal transduction"/>
    <property type="evidence" value="ECO:0007669"/>
    <property type="project" value="TreeGrafter"/>
</dbReference>
<dbReference type="PANTHER" id="PTHR23113">
    <property type="entry name" value="GUANINE NUCLEOTIDE EXCHANGE FACTOR"/>
    <property type="match status" value="1"/>
</dbReference>
<dbReference type="EMBL" id="QPFP01000008">
    <property type="protein sequence ID" value="TEB35021.1"/>
    <property type="molecule type" value="Genomic_DNA"/>
</dbReference>
<feature type="compositionally biased region" description="Polar residues" evidence="3">
    <location>
        <begin position="71"/>
        <end position="88"/>
    </location>
</feature>
<evidence type="ECO:0000256" key="2">
    <source>
        <dbReference type="PROSITE-ProRule" id="PRU00168"/>
    </source>
</evidence>
<dbReference type="InterPro" id="IPR023578">
    <property type="entry name" value="Ras_GEF_dom_sf"/>
</dbReference>
<feature type="compositionally biased region" description="Polar residues" evidence="3">
    <location>
        <begin position="50"/>
        <end position="62"/>
    </location>
</feature>
<proteinExistence type="predicted"/>
<dbReference type="InterPro" id="IPR027417">
    <property type="entry name" value="P-loop_NTPase"/>
</dbReference>
<reference evidence="6 7" key="1">
    <citation type="journal article" date="2019" name="Nat. Ecol. Evol.">
        <title>Megaphylogeny resolves global patterns of mushroom evolution.</title>
        <authorList>
            <person name="Varga T."/>
            <person name="Krizsan K."/>
            <person name="Foldi C."/>
            <person name="Dima B."/>
            <person name="Sanchez-Garcia M."/>
            <person name="Sanchez-Ramirez S."/>
            <person name="Szollosi G.J."/>
            <person name="Szarkandi J.G."/>
            <person name="Papp V."/>
            <person name="Albert L."/>
            <person name="Andreopoulos W."/>
            <person name="Angelini C."/>
            <person name="Antonin V."/>
            <person name="Barry K.W."/>
            <person name="Bougher N.L."/>
            <person name="Buchanan P."/>
            <person name="Buyck B."/>
            <person name="Bense V."/>
            <person name="Catcheside P."/>
            <person name="Chovatia M."/>
            <person name="Cooper J."/>
            <person name="Damon W."/>
            <person name="Desjardin D."/>
            <person name="Finy P."/>
            <person name="Geml J."/>
            <person name="Haridas S."/>
            <person name="Hughes K."/>
            <person name="Justo A."/>
            <person name="Karasinski D."/>
            <person name="Kautmanova I."/>
            <person name="Kiss B."/>
            <person name="Kocsube S."/>
            <person name="Kotiranta H."/>
            <person name="LaButti K.M."/>
            <person name="Lechner B.E."/>
            <person name="Liimatainen K."/>
            <person name="Lipzen A."/>
            <person name="Lukacs Z."/>
            <person name="Mihaltcheva S."/>
            <person name="Morgado L.N."/>
            <person name="Niskanen T."/>
            <person name="Noordeloos M.E."/>
            <person name="Ohm R.A."/>
            <person name="Ortiz-Santana B."/>
            <person name="Ovrebo C."/>
            <person name="Racz N."/>
            <person name="Riley R."/>
            <person name="Savchenko A."/>
            <person name="Shiryaev A."/>
            <person name="Soop K."/>
            <person name="Spirin V."/>
            <person name="Szebenyi C."/>
            <person name="Tomsovsky M."/>
            <person name="Tulloss R.E."/>
            <person name="Uehling J."/>
            <person name="Grigoriev I.V."/>
            <person name="Vagvolgyi C."/>
            <person name="Papp T."/>
            <person name="Martin F.M."/>
            <person name="Miettinen O."/>
            <person name="Hibbett D.S."/>
            <person name="Nagy L.G."/>
        </authorList>
    </citation>
    <scope>NUCLEOTIDE SEQUENCE [LARGE SCALE GENOMIC DNA]</scope>
    <source>
        <strain evidence="6 7">FP101781</strain>
    </source>
</reference>
<dbReference type="Pfam" id="PF00617">
    <property type="entry name" value="RasGEF"/>
    <property type="match status" value="1"/>
</dbReference>
<feature type="compositionally biased region" description="Polar residues" evidence="3">
    <location>
        <begin position="411"/>
        <end position="421"/>
    </location>
</feature>
<feature type="compositionally biased region" description="Polar residues" evidence="3">
    <location>
        <begin position="161"/>
        <end position="181"/>
    </location>
</feature>
<dbReference type="Proteomes" id="UP000298030">
    <property type="component" value="Unassembled WGS sequence"/>
</dbReference>
<feature type="domain" description="N-terminal Ras-GEF" evidence="5">
    <location>
        <begin position="555"/>
        <end position="680"/>
    </location>
</feature>
<feature type="region of interest" description="Disordered" evidence="3">
    <location>
        <begin position="411"/>
        <end position="555"/>
    </location>
</feature>
<dbReference type="PANTHER" id="PTHR23113:SF348">
    <property type="entry name" value="GUANYL-NUCLEOTIDE EXCHANGE FACTOR RASGEF, PUTATIVE (AFU_ORTHOLOGUE AFUA_1G04700)-RELATED"/>
    <property type="match status" value="1"/>
</dbReference>
<dbReference type="AlphaFoldDB" id="A0A4Y7TM31"/>
<dbReference type="PROSITE" id="PS50009">
    <property type="entry name" value="RASGEF_CAT"/>
    <property type="match status" value="1"/>
</dbReference>
<gene>
    <name evidence="6" type="ORF">FA13DRAFT_1753395</name>
</gene>
<evidence type="ECO:0000313" key="7">
    <source>
        <dbReference type="Proteomes" id="UP000298030"/>
    </source>
</evidence>
<keyword evidence="1 2" id="KW-0344">Guanine-nucleotide releasing factor</keyword>
<evidence type="ECO:0000259" key="4">
    <source>
        <dbReference type="PROSITE" id="PS50009"/>
    </source>
</evidence>
<name>A0A4Y7TM31_COPMI</name>
<dbReference type="CDD" id="cd00882">
    <property type="entry name" value="Ras_like_GTPase"/>
    <property type="match status" value="1"/>
</dbReference>
<feature type="compositionally biased region" description="Acidic residues" evidence="3">
    <location>
        <begin position="702"/>
        <end position="715"/>
    </location>
</feature>
<dbReference type="InterPro" id="IPR008937">
    <property type="entry name" value="Ras-like_GEF"/>
</dbReference>
<feature type="compositionally biased region" description="Low complexity" evidence="3">
    <location>
        <begin position="459"/>
        <end position="477"/>
    </location>
</feature>
<evidence type="ECO:0000256" key="1">
    <source>
        <dbReference type="ARBA" id="ARBA00022658"/>
    </source>
</evidence>
<dbReference type="CDD" id="cd06224">
    <property type="entry name" value="REM"/>
    <property type="match status" value="1"/>
</dbReference>
<organism evidence="6 7">
    <name type="scientific">Coprinellus micaceus</name>
    <name type="common">Glistening ink-cap mushroom</name>
    <name type="synonym">Coprinus micaceus</name>
    <dbReference type="NCBI Taxonomy" id="71717"/>
    <lineage>
        <taxon>Eukaryota</taxon>
        <taxon>Fungi</taxon>
        <taxon>Dikarya</taxon>
        <taxon>Basidiomycota</taxon>
        <taxon>Agaricomycotina</taxon>
        <taxon>Agaricomycetes</taxon>
        <taxon>Agaricomycetidae</taxon>
        <taxon>Agaricales</taxon>
        <taxon>Agaricineae</taxon>
        <taxon>Psathyrellaceae</taxon>
        <taxon>Coprinellus</taxon>
    </lineage>
</organism>
<feature type="compositionally biased region" description="Low complexity" evidence="3">
    <location>
        <begin position="436"/>
        <end position="450"/>
    </location>
</feature>
<comment type="caution">
    <text evidence="6">The sequence shown here is derived from an EMBL/GenBank/DDBJ whole genome shotgun (WGS) entry which is preliminary data.</text>
</comment>
<feature type="region of interest" description="Disordered" evidence="3">
    <location>
        <begin position="158"/>
        <end position="224"/>
    </location>
</feature>
<dbReference type="SUPFAM" id="SSF52540">
    <property type="entry name" value="P-loop containing nucleoside triphosphate hydrolases"/>
    <property type="match status" value="1"/>
</dbReference>
<dbReference type="SMART" id="SM00147">
    <property type="entry name" value="RasGEF"/>
    <property type="match status" value="1"/>
</dbReference>
<dbReference type="Pfam" id="PF00618">
    <property type="entry name" value="RasGEF_N"/>
    <property type="match status" value="1"/>
</dbReference>
<dbReference type="PROSITE" id="PS50212">
    <property type="entry name" value="RASGEF_NTER"/>
    <property type="match status" value="1"/>
</dbReference>
<dbReference type="InterPro" id="IPR001895">
    <property type="entry name" value="RASGEF_cat_dom"/>
</dbReference>
<feature type="compositionally biased region" description="Polar residues" evidence="3">
    <location>
        <begin position="190"/>
        <end position="204"/>
    </location>
</feature>
<dbReference type="GO" id="GO:0005886">
    <property type="term" value="C:plasma membrane"/>
    <property type="evidence" value="ECO:0007669"/>
    <property type="project" value="TreeGrafter"/>
</dbReference>
<dbReference type="GO" id="GO:0005085">
    <property type="term" value="F:guanyl-nucleotide exchange factor activity"/>
    <property type="evidence" value="ECO:0007669"/>
    <property type="project" value="UniProtKB-KW"/>
</dbReference>
<dbReference type="OrthoDB" id="28357at2759"/>
<dbReference type="Gene3D" id="1.20.870.10">
    <property type="entry name" value="Son of sevenless (SoS) protein Chain: S domain 1"/>
    <property type="match status" value="1"/>
</dbReference>
<feature type="compositionally biased region" description="Polar residues" evidence="3">
    <location>
        <begin position="478"/>
        <end position="488"/>
    </location>
</feature>
<keyword evidence="7" id="KW-1185">Reference proteome</keyword>
<dbReference type="InterPro" id="IPR000651">
    <property type="entry name" value="Ras-like_Gua-exchang_fac_N"/>
</dbReference>
<dbReference type="SUPFAM" id="SSF48366">
    <property type="entry name" value="Ras GEF"/>
    <property type="match status" value="1"/>
</dbReference>
<evidence type="ECO:0000313" key="6">
    <source>
        <dbReference type="EMBL" id="TEB35021.1"/>
    </source>
</evidence>
<feature type="region of interest" description="Disordered" evidence="3">
    <location>
        <begin position="1"/>
        <end position="123"/>
    </location>
</feature>
<dbReference type="Gene3D" id="3.40.50.300">
    <property type="entry name" value="P-loop containing nucleotide triphosphate hydrolases"/>
    <property type="match status" value="1"/>
</dbReference>
<dbReference type="Gene3D" id="1.10.840.10">
    <property type="entry name" value="Ras guanine-nucleotide exchange factors catalytic domain"/>
    <property type="match status" value="1"/>
</dbReference>
<evidence type="ECO:0000259" key="5">
    <source>
        <dbReference type="PROSITE" id="PS50212"/>
    </source>
</evidence>
<dbReference type="STRING" id="71717.A0A4Y7TM31"/>